<dbReference type="Proteomes" id="UP000270112">
    <property type="component" value="Unassembled WGS sequence"/>
</dbReference>
<feature type="transmembrane region" description="Helical" evidence="4">
    <location>
        <begin position="216"/>
        <end position="236"/>
    </location>
</feature>
<evidence type="ECO:0000313" key="9">
    <source>
        <dbReference type="Proteomes" id="UP000270112"/>
    </source>
</evidence>
<keyword evidence="4" id="KW-1133">Transmembrane helix</keyword>
<sequence length="499" mass="55128">MRVVEGTESLGARAEKAWKSFFPVPFCFMGMGIFRVWTETLYSNTQISFPTLTSGALAPYVDAYALFDYVSAFVLVLLAIFAKKIAPLYARPWAVVVTLVTMVGAVCMNFASIYHPELTPLLRLPAVVSGSIGIAFILMLWSEFFGCLNPVRVVGYYAASIAVSCVVLWVFKGLLLPWLWVGTCVVPVVSLLCLWRSYAGLAYDAYPPAYRHDFLFPWKPVLVIGIYSFVYGMRGGVFSNTLSMNSGMGAFAGALLVYLLVSRFGEKLDFSLLWKTAMPLMIVSLAPLDGAVAGWSTIADFCALASYTVLLLLIMAILSNLCYRYGVCALWIFAIERAIRMASSQTGRLVGENIVNSTVLPDFVQPFALVVMAGSLIAVMCVFFSEKHVTSQWGVVLKHPIADDLELYMEKNRLGMKCKELADDHGLTARENEILLLIARGRHLSQIADELTISNNTVKTHIRHIYAKLAVNSRKELQALLGVKKQSSRVAAKELQHEG</sequence>
<evidence type="ECO:0000256" key="4">
    <source>
        <dbReference type="SAM" id="Phobius"/>
    </source>
</evidence>
<feature type="domain" description="HTH luxR-type" evidence="5">
    <location>
        <begin position="420"/>
        <end position="485"/>
    </location>
</feature>
<feature type="transmembrane region" description="Helical" evidence="4">
    <location>
        <begin position="153"/>
        <end position="171"/>
    </location>
</feature>
<feature type="transmembrane region" description="Helical" evidence="4">
    <location>
        <begin position="242"/>
        <end position="261"/>
    </location>
</feature>
<dbReference type="SUPFAM" id="SSF46894">
    <property type="entry name" value="C-terminal effector domain of the bipartite response regulators"/>
    <property type="match status" value="1"/>
</dbReference>
<feature type="transmembrane region" description="Helical" evidence="4">
    <location>
        <begin position="121"/>
        <end position="141"/>
    </location>
</feature>
<name>A0A3N0IYS5_9ACTN</name>
<gene>
    <name evidence="6" type="ORF">C1876_09760</name>
    <name evidence="7" type="ORF">DMP09_09165</name>
</gene>
<evidence type="ECO:0000259" key="5">
    <source>
        <dbReference type="PROSITE" id="PS50043"/>
    </source>
</evidence>
<keyword evidence="8" id="KW-1185">Reference proteome</keyword>
<dbReference type="Proteomes" id="UP000253817">
    <property type="component" value="Unassembled WGS sequence"/>
</dbReference>
<keyword evidence="2" id="KW-0238">DNA-binding</keyword>
<dbReference type="InterPro" id="IPR000792">
    <property type="entry name" value="Tscrpt_reg_LuxR_C"/>
</dbReference>
<dbReference type="PANTHER" id="PTHR44688">
    <property type="entry name" value="DNA-BINDING TRANSCRIPTIONAL ACTIVATOR DEVR_DOSR"/>
    <property type="match status" value="1"/>
</dbReference>
<dbReference type="EMBL" id="PPTT01000015">
    <property type="protein sequence ID" value="RDB68523.1"/>
    <property type="molecule type" value="Genomic_DNA"/>
</dbReference>
<dbReference type="CDD" id="cd06170">
    <property type="entry name" value="LuxR_C_like"/>
    <property type="match status" value="1"/>
</dbReference>
<evidence type="ECO:0000256" key="1">
    <source>
        <dbReference type="ARBA" id="ARBA00023015"/>
    </source>
</evidence>
<keyword evidence="4" id="KW-0812">Transmembrane</keyword>
<dbReference type="InterPro" id="IPR036388">
    <property type="entry name" value="WH-like_DNA-bd_sf"/>
</dbReference>
<feature type="transmembrane region" description="Helical" evidence="4">
    <location>
        <begin position="273"/>
        <end position="292"/>
    </location>
</feature>
<feature type="transmembrane region" description="Helical" evidence="4">
    <location>
        <begin position="325"/>
        <end position="343"/>
    </location>
</feature>
<proteinExistence type="predicted"/>
<evidence type="ECO:0000313" key="8">
    <source>
        <dbReference type="Proteomes" id="UP000253817"/>
    </source>
</evidence>
<evidence type="ECO:0000256" key="3">
    <source>
        <dbReference type="ARBA" id="ARBA00023163"/>
    </source>
</evidence>
<keyword evidence="1" id="KW-0805">Transcription regulation</keyword>
<dbReference type="PANTHER" id="PTHR44688:SF16">
    <property type="entry name" value="DNA-BINDING TRANSCRIPTIONAL ACTIVATOR DEVR_DOSR"/>
    <property type="match status" value="1"/>
</dbReference>
<comment type="caution">
    <text evidence="7">The sequence shown here is derived from an EMBL/GenBank/DDBJ whole genome shotgun (WGS) entry which is preliminary data.</text>
</comment>
<accession>A0A3N0IYS5</accession>
<reference evidence="7" key="3">
    <citation type="journal article" date="2019" name="Microbiol. Resour. Announc.">
        <title>Draft Genome Sequences of Type Strains of Gordonibacter faecihominis, Paraeggerthella hongkongensis, Parvibacter caecicola,Slackia equolifaciens, Slackia faecicanis, and Slackia isoflavoniconvertens.</title>
        <authorList>
            <person name="Danylec N."/>
            <person name="Stoll D.A."/>
            <person name="Dotsch A."/>
            <person name="Huch M."/>
        </authorList>
    </citation>
    <scope>NUCLEOTIDE SEQUENCE</scope>
    <source>
        <strain evidence="7">DSM 16107</strain>
    </source>
</reference>
<keyword evidence="3" id="KW-0804">Transcription</keyword>
<evidence type="ECO:0000313" key="7">
    <source>
        <dbReference type="EMBL" id="RNM41570.1"/>
    </source>
</evidence>
<dbReference type="Gene3D" id="1.10.10.10">
    <property type="entry name" value="Winged helix-like DNA-binding domain superfamily/Winged helix DNA-binding domain"/>
    <property type="match status" value="1"/>
</dbReference>
<reference evidence="9" key="2">
    <citation type="submission" date="2018-05" db="EMBL/GenBank/DDBJ databases">
        <title>Genome Sequencing of selected type strains of the family Eggerthellaceae.</title>
        <authorList>
            <person name="Danylec N."/>
            <person name="Stoll D.A."/>
            <person name="Doetsch A."/>
            <person name="Huch M."/>
        </authorList>
    </citation>
    <scope>NUCLEOTIDE SEQUENCE [LARGE SCALE GENOMIC DNA]</scope>
    <source>
        <strain evidence="9">DSM 16107</strain>
    </source>
</reference>
<dbReference type="AlphaFoldDB" id="A0A3N0IYS5"/>
<dbReference type="GO" id="GO:0006355">
    <property type="term" value="P:regulation of DNA-templated transcription"/>
    <property type="evidence" value="ECO:0007669"/>
    <property type="project" value="InterPro"/>
</dbReference>
<keyword evidence="4" id="KW-0472">Membrane</keyword>
<evidence type="ECO:0000256" key="2">
    <source>
        <dbReference type="ARBA" id="ARBA00023125"/>
    </source>
</evidence>
<dbReference type="PRINTS" id="PR00038">
    <property type="entry name" value="HTHLUXR"/>
</dbReference>
<dbReference type="SMART" id="SM00421">
    <property type="entry name" value="HTH_LUXR"/>
    <property type="match status" value="1"/>
</dbReference>
<dbReference type="Pfam" id="PF00196">
    <property type="entry name" value="GerE"/>
    <property type="match status" value="1"/>
</dbReference>
<feature type="transmembrane region" description="Helical" evidence="4">
    <location>
        <begin position="177"/>
        <end position="195"/>
    </location>
</feature>
<feature type="transmembrane region" description="Helical" evidence="4">
    <location>
        <begin position="20"/>
        <end position="37"/>
    </location>
</feature>
<protein>
    <recommendedName>
        <fullName evidence="5">HTH luxR-type domain-containing protein</fullName>
    </recommendedName>
</protein>
<feature type="transmembrane region" description="Helical" evidence="4">
    <location>
        <begin position="93"/>
        <end position="115"/>
    </location>
</feature>
<organism evidence="7 9">
    <name type="scientific">Eggerthella sinensis</name>
    <dbReference type="NCBI Taxonomy" id="242230"/>
    <lineage>
        <taxon>Bacteria</taxon>
        <taxon>Bacillati</taxon>
        <taxon>Actinomycetota</taxon>
        <taxon>Coriobacteriia</taxon>
        <taxon>Eggerthellales</taxon>
        <taxon>Eggerthellaceae</taxon>
        <taxon>Eggerthella</taxon>
    </lineage>
</organism>
<feature type="transmembrane region" description="Helical" evidence="4">
    <location>
        <begin position="57"/>
        <end position="81"/>
    </location>
</feature>
<feature type="transmembrane region" description="Helical" evidence="4">
    <location>
        <begin position="298"/>
        <end position="318"/>
    </location>
</feature>
<dbReference type="EMBL" id="QICC01000033">
    <property type="protein sequence ID" value="RNM41570.1"/>
    <property type="molecule type" value="Genomic_DNA"/>
</dbReference>
<dbReference type="GO" id="GO:0003677">
    <property type="term" value="F:DNA binding"/>
    <property type="evidence" value="ECO:0007669"/>
    <property type="project" value="UniProtKB-KW"/>
</dbReference>
<dbReference type="InterPro" id="IPR016032">
    <property type="entry name" value="Sig_transdc_resp-reg_C-effctor"/>
</dbReference>
<dbReference type="PROSITE" id="PS50043">
    <property type="entry name" value="HTH_LUXR_2"/>
    <property type="match status" value="1"/>
</dbReference>
<evidence type="ECO:0000313" key="6">
    <source>
        <dbReference type="EMBL" id="RDB68523.1"/>
    </source>
</evidence>
<reference evidence="6 8" key="1">
    <citation type="journal article" date="2018" name="Elife">
        <title>Discovery and characterization of a prevalent human gut bacterial enzyme sufficient for the inactivation of a family of plant toxins.</title>
        <authorList>
            <person name="Koppel N."/>
            <person name="Bisanz J.E."/>
            <person name="Pandelia M.E."/>
            <person name="Turnbaugh P.J."/>
            <person name="Balskus E.P."/>
        </authorList>
    </citation>
    <scope>NUCLEOTIDE SEQUENCE [LARGE SCALE GENOMIC DNA]</scope>
    <source>
        <strain evidence="6 8">DSM 16107</strain>
    </source>
</reference>
<feature type="transmembrane region" description="Helical" evidence="4">
    <location>
        <begin position="363"/>
        <end position="384"/>
    </location>
</feature>